<sequence>MVSSVKLTRAGAFISAALVFQLAGAILPASAADPAPASPKAVKQEDGKYFDAAGAPTYNIKPDGTVDWFTYSGYRRYHAECHVCHGPDGMGSTYAPALIDSLKTMNYDQFNEVVVGGRVNVGGGNDKVMPSFGLNKNVMCYLDDIYVYLRARSDEAMGRVRPAKRDDKSQGTIDAEKACLGE</sequence>
<feature type="signal peptide" evidence="1">
    <location>
        <begin position="1"/>
        <end position="31"/>
    </location>
</feature>
<evidence type="ECO:0000313" key="2">
    <source>
        <dbReference type="EMBL" id="QRG08154.1"/>
    </source>
</evidence>
<dbReference type="GO" id="GO:0020037">
    <property type="term" value="F:heme binding"/>
    <property type="evidence" value="ECO:0007669"/>
    <property type="project" value="InterPro"/>
</dbReference>
<dbReference type="KEGG" id="xdi:EZH22_07460"/>
<proteinExistence type="predicted"/>
<keyword evidence="1" id="KW-0732">Signal</keyword>
<keyword evidence="3" id="KW-1185">Reference proteome</keyword>
<dbReference type="AlphaFoldDB" id="A0A974SKD8"/>
<dbReference type="NCBIfam" id="TIGR03874">
    <property type="entry name" value="4cys_cytochr"/>
    <property type="match status" value="1"/>
</dbReference>
<dbReference type="InterPro" id="IPR022411">
    <property type="entry name" value="C-typ_cyt_methanol_metab-rel"/>
</dbReference>
<dbReference type="InterPro" id="IPR036909">
    <property type="entry name" value="Cyt_c-like_dom_sf"/>
</dbReference>
<dbReference type="Proteomes" id="UP000596427">
    <property type="component" value="Chromosome"/>
</dbReference>
<protein>
    <submittedName>
        <fullName evidence="2">C-type cytochrome, methanol metabolism-related</fullName>
    </submittedName>
</protein>
<evidence type="ECO:0000313" key="3">
    <source>
        <dbReference type="Proteomes" id="UP000596427"/>
    </source>
</evidence>
<dbReference type="Gene3D" id="1.10.760.10">
    <property type="entry name" value="Cytochrome c-like domain"/>
    <property type="match status" value="1"/>
</dbReference>
<dbReference type="GO" id="GO:0009055">
    <property type="term" value="F:electron transfer activity"/>
    <property type="evidence" value="ECO:0007669"/>
    <property type="project" value="InterPro"/>
</dbReference>
<reference evidence="2 3" key="1">
    <citation type="submission" date="2020-10" db="EMBL/GenBank/DDBJ databases">
        <title>Degradation of 1,4-Dioxane by Xanthobacter sp. YN2, via a Novel Group-2 Soluble Di-Iron Monooxygenase.</title>
        <authorList>
            <person name="Ma F."/>
            <person name="Wang Y."/>
            <person name="Yang J."/>
            <person name="Guo H."/>
            <person name="Su D."/>
            <person name="Yu L."/>
        </authorList>
    </citation>
    <scope>NUCLEOTIDE SEQUENCE [LARGE SCALE GENOMIC DNA]</scope>
    <source>
        <strain evidence="2 3">YN2</strain>
    </source>
</reference>
<evidence type="ECO:0000256" key="1">
    <source>
        <dbReference type="SAM" id="SignalP"/>
    </source>
</evidence>
<dbReference type="EMBL" id="CP063362">
    <property type="protein sequence ID" value="QRG08154.1"/>
    <property type="molecule type" value="Genomic_DNA"/>
</dbReference>
<name>A0A974SKD8_9HYPH</name>
<gene>
    <name evidence="2" type="ORF">EZH22_07460</name>
</gene>
<feature type="chain" id="PRO_5037984378" evidence="1">
    <location>
        <begin position="32"/>
        <end position="182"/>
    </location>
</feature>
<dbReference type="SUPFAM" id="SSF46626">
    <property type="entry name" value="Cytochrome c"/>
    <property type="match status" value="1"/>
</dbReference>
<accession>A0A974SKD8</accession>
<organism evidence="2 3">
    <name type="scientific">Xanthobacter dioxanivorans</name>
    <dbReference type="NCBI Taxonomy" id="2528964"/>
    <lineage>
        <taxon>Bacteria</taxon>
        <taxon>Pseudomonadati</taxon>
        <taxon>Pseudomonadota</taxon>
        <taxon>Alphaproteobacteria</taxon>
        <taxon>Hyphomicrobiales</taxon>
        <taxon>Xanthobacteraceae</taxon>
        <taxon>Xanthobacter</taxon>
    </lineage>
</organism>